<evidence type="ECO:0000256" key="6">
    <source>
        <dbReference type="ARBA" id="ARBA00023192"/>
    </source>
</evidence>
<evidence type="ECO:0000256" key="3">
    <source>
        <dbReference type="ARBA" id="ARBA00009077"/>
    </source>
</evidence>
<keyword evidence="6" id="KW-0198">Cysteine biosynthesis</keyword>
<dbReference type="Pfam" id="PF01053">
    <property type="entry name" value="Cys_Met_Meta_PP"/>
    <property type="match status" value="1"/>
</dbReference>
<comment type="pathway">
    <text evidence="2">Amino-acid biosynthesis; L-cysteine biosynthesis; L-cysteine from L-homocysteine and L-serine: step 2/2.</text>
</comment>
<evidence type="ECO:0000256" key="8">
    <source>
        <dbReference type="RuleBase" id="RU362118"/>
    </source>
</evidence>
<sequence length="74" mass="8380">MGLEISFVDCTVIQNVINALTPNTKMIWIETPTNPTLKLVDITAVCQAVRAETEDWEVRPFVVVDNTFMSAYFQ</sequence>
<dbReference type="InterPro" id="IPR015421">
    <property type="entry name" value="PyrdxlP-dep_Trfase_major"/>
</dbReference>
<comment type="similarity">
    <text evidence="3 8">Belongs to the trans-sulfuration enzymes family.</text>
</comment>
<dbReference type="GO" id="GO:0005737">
    <property type="term" value="C:cytoplasm"/>
    <property type="evidence" value="ECO:0007669"/>
    <property type="project" value="TreeGrafter"/>
</dbReference>
<reference evidence="9 10" key="1">
    <citation type="journal article" date="2021" name="Elife">
        <title>Chloroplast acquisition without the gene transfer in kleptoplastic sea slugs, Plakobranchus ocellatus.</title>
        <authorList>
            <person name="Maeda T."/>
            <person name="Takahashi S."/>
            <person name="Yoshida T."/>
            <person name="Shimamura S."/>
            <person name="Takaki Y."/>
            <person name="Nagai Y."/>
            <person name="Toyoda A."/>
            <person name="Suzuki Y."/>
            <person name="Arimoto A."/>
            <person name="Ishii H."/>
            <person name="Satoh N."/>
            <person name="Nishiyama T."/>
            <person name="Hasebe M."/>
            <person name="Maruyama T."/>
            <person name="Minagawa J."/>
            <person name="Obokata J."/>
            <person name="Shigenobu S."/>
        </authorList>
    </citation>
    <scope>NUCLEOTIDE SEQUENCE [LARGE SCALE GENOMIC DNA]</scope>
</reference>
<evidence type="ECO:0000313" key="9">
    <source>
        <dbReference type="EMBL" id="GFO11456.1"/>
    </source>
</evidence>
<evidence type="ECO:0000256" key="4">
    <source>
        <dbReference type="ARBA" id="ARBA00012085"/>
    </source>
</evidence>
<gene>
    <name evidence="9" type="ORF">PoB_003796100</name>
</gene>
<dbReference type="InterPro" id="IPR000277">
    <property type="entry name" value="Cys/Met-Metab_PyrdxlP-dep_enz"/>
</dbReference>
<accession>A0AAV4AJV0</accession>
<dbReference type="GO" id="GO:0019343">
    <property type="term" value="P:cysteine biosynthetic process via cystathionine"/>
    <property type="evidence" value="ECO:0007669"/>
    <property type="project" value="TreeGrafter"/>
</dbReference>
<evidence type="ECO:0000313" key="10">
    <source>
        <dbReference type="Proteomes" id="UP000735302"/>
    </source>
</evidence>
<evidence type="ECO:0000256" key="1">
    <source>
        <dbReference type="ARBA" id="ARBA00001933"/>
    </source>
</evidence>
<organism evidence="9 10">
    <name type="scientific">Plakobranchus ocellatus</name>
    <dbReference type="NCBI Taxonomy" id="259542"/>
    <lineage>
        <taxon>Eukaryota</taxon>
        <taxon>Metazoa</taxon>
        <taxon>Spiralia</taxon>
        <taxon>Lophotrochozoa</taxon>
        <taxon>Mollusca</taxon>
        <taxon>Gastropoda</taxon>
        <taxon>Heterobranchia</taxon>
        <taxon>Euthyneura</taxon>
        <taxon>Panpulmonata</taxon>
        <taxon>Sacoglossa</taxon>
        <taxon>Placobranchoidea</taxon>
        <taxon>Plakobranchidae</taxon>
        <taxon>Plakobranchus</taxon>
    </lineage>
</organism>
<proteinExistence type="inferred from homology"/>
<dbReference type="AlphaFoldDB" id="A0AAV4AJV0"/>
<protein>
    <recommendedName>
        <fullName evidence="4">cystathionine gamma-lyase</fullName>
        <ecNumber evidence="4">4.4.1.1</ecNumber>
    </recommendedName>
    <alternativeName>
        <fullName evidence="7">Gamma-cystathionase</fullName>
    </alternativeName>
</protein>
<dbReference type="InterPro" id="IPR015424">
    <property type="entry name" value="PyrdxlP-dep_Trfase"/>
</dbReference>
<comment type="caution">
    <text evidence="9">The sequence shown here is derived from an EMBL/GenBank/DDBJ whole genome shotgun (WGS) entry which is preliminary data.</text>
</comment>
<dbReference type="SUPFAM" id="SSF53383">
    <property type="entry name" value="PLP-dependent transferases"/>
    <property type="match status" value="1"/>
</dbReference>
<dbReference type="PANTHER" id="PTHR11808">
    <property type="entry name" value="TRANS-SULFURATION ENZYME FAMILY MEMBER"/>
    <property type="match status" value="1"/>
</dbReference>
<dbReference type="GO" id="GO:0030170">
    <property type="term" value="F:pyridoxal phosphate binding"/>
    <property type="evidence" value="ECO:0007669"/>
    <property type="project" value="InterPro"/>
</dbReference>
<evidence type="ECO:0000256" key="7">
    <source>
        <dbReference type="ARBA" id="ARBA00029853"/>
    </source>
</evidence>
<keyword evidence="10" id="KW-1185">Reference proteome</keyword>
<feature type="non-terminal residue" evidence="9">
    <location>
        <position position="74"/>
    </location>
</feature>
<dbReference type="EC" id="4.4.1.1" evidence="4"/>
<name>A0AAV4AJV0_9GAST</name>
<keyword evidence="5 8" id="KW-0663">Pyridoxal phosphate</keyword>
<dbReference type="PANTHER" id="PTHR11808:SF15">
    <property type="entry name" value="CYSTATHIONINE GAMMA-LYASE"/>
    <property type="match status" value="1"/>
</dbReference>
<dbReference type="GO" id="GO:0019346">
    <property type="term" value="P:transsulfuration"/>
    <property type="evidence" value="ECO:0007669"/>
    <property type="project" value="InterPro"/>
</dbReference>
<dbReference type="EMBL" id="BLXT01004299">
    <property type="protein sequence ID" value="GFO11456.1"/>
    <property type="molecule type" value="Genomic_DNA"/>
</dbReference>
<dbReference type="GO" id="GO:0004123">
    <property type="term" value="F:cystathionine gamma-lyase activity"/>
    <property type="evidence" value="ECO:0007669"/>
    <property type="project" value="TreeGrafter"/>
</dbReference>
<evidence type="ECO:0000256" key="5">
    <source>
        <dbReference type="ARBA" id="ARBA00022898"/>
    </source>
</evidence>
<keyword evidence="6" id="KW-0028">Amino-acid biosynthesis</keyword>
<evidence type="ECO:0000256" key="2">
    <source>
        <dbReference type="ARBA" id="ARBA00005038"/>
    </source>
</evidence>
<comment type="cofactor">
    <cofactor evidence="1 8">
        <name>pyridoxal 5'-phosphate</name>
        <dbReference type="ChEBI" id="CHEBI:597326"/>
    </cofactor>
</comment>
<dbReference type="Gene3D" id="3.40.640.10">
    <property type="entry name" value="Type I PLP-dependent aspartate aminotransferase-like (Major domain)"/>
    <property type="match status" value="1"/>
</dbReference>
<dbReference type="Proteomes" id="UP000735302">
    <property type="component" value="Unassembled WGS sequence"/>
</dbReference>